<feature type="compositionally biased region" description="Low complexity" evidence="7">
    <location>
        <begin position="978"/>
        <end position="995"/>
    </location>
</feature>
<dbReference type="SUPFAM" id="SSF57903">
    <property type="entry name" value="FYVE/PHD zinc finger"/>
    <property type="match status" value="1"/>
</dbReference>
<dbReference type="InterPro" id="IPR011011">
    <property type="entry name" value="Znf_FYVE_PHD"/>
</dbReference>
<dbReference type="Pfam" id="PF13872">
    <property type="entry name" value="AAA_34"/>
    <property type="match status" value="2"/>
</dbReference>
<evidence type="ECO:0000259" key="8">
    <source>
        <dbReference type="PROSITE" id="PS50016"/>
    </source>
</evidence>
<dbReference type="InterPro" id="IPR027417">
    <property type="entry name" value="P-loop_NTPase"/>
</dbReference>
<keyword evidence="4" id="KW-0862">Zinc</keyword>
<reference evidence="9 10" key="1">
    <citation type="journal article" date="2024" name="Nat. Commun.">
        <title>Phylogenomics reveals the evolutionary origins of lichenization in chlorophyte algae.</title>
        <authorList>
            <person name="Puginier C."/>
            <person name="Libourel C."/>
            <person name="Otte J."/>
            <person name="Skaloud P."/>
            <person name="Haon M."/>
            <person name="Grisel S."/>
            <person name="Petersen M."/>
            <person name="Berrin J.G."/>
            <person name="Delaux P.M."/>
            <person name="Dal Grande F."/>
            <person name="Keller J."/>
        </authorList>
    </citation>
    <scope>NUCLEOTIDE SEQUENCE [LARGE SCALE GENOMIC DNA]</scope>
    <source>
        <strain evidence="9 10">SAG 2523</strain>
    </source>
</reference>
<evidence type="ECO:0000256" key="4">
    <source>
        <dbReference type="ARBA" id="ARBA00022833"/>
    </source>
</evidence>
<dbReference type="InterPro" id="IPR026937">
    <property type="entry name" value="SBNO_Helicase_C_dom"/>
</dbReference>
<comment type="caution">
    <text evidence="9">The sequence shown here is derived from an EMBL/GenBank/DDBJ whole genome shotgun (WGS) entry which is preliminary data.</text>
</comment>
<sequence>MQMPTGFSSWPKHTQKLWAEKWAKAQGRSSVQSQTSKAPARADPEQDDPVEGAEEAVEPESDEPLYIQYRAKKITGARAHPDAIVETGSLSSVEPPDPTYAHHLQDIVDAGLISDAQLETVVYANMRFREYIAPGVTSGFFLGDGAGVGKGRQIAALILEHWRAGRTKRVLWVSVSNDLRYDAVRDLSDIGARSINVYPREKDALPKGKLDKLAPTGGVRSKTAEAVLRLQNALPTAHVLYSSATGASTPSNLAYMVRLGMAGFSNMDEMIKDLKKSGLGALELYSMALKATGGYVSRTLSYDGAEFNLVNVNMDSVFRVMYDRASRFVALLYKILDALSVKKHVRAQLWGAIQRFFRQMLIASKVPTTAKVALQHVREGMCVVIGLQSTGEANSNAVREASGNEADDLISAPRVAMQQFIERQFPYASDLDASELSTLEYQVRQAVAAWGAESNATATAASGAHGPVRQTAARMRSSARVDLESRGSGPSGSRAPGRNFHSARAQAQSEDDEPMLMEEKSLDAVLEDRRQQAIRSGQFLDLTEEVSDEAKKAMEREVKLEEAQEEAHAQQREADAVIRERKEELAQACEDLKTAEADLQKAWACRDAKALGRMRRQAESETALYQKATVPEPDSPEEGRAGRRRRRAAPSNLAEQDPSPRPLQKRKAAQAEDYMDMTTEGSDSSDDDFEGDSDVEPASSKPASKSVQTSGSRRSAGRPLRSTSKASIIDVSDSSEDEIMSPVRKRPAPAGKPVKMKAEPVAVKPAQVKAEPAAAAAPANVQEEPILIEDDTPCQVCSSAEGGDTMLLCDAPGCNKGCHMACMDPPLTAIPEGDWICQGCSKPAIKGRRPILTGHSSPAWLTPAEDPDDIPVRAHSRKVSLSGNLRLRKAVPPQADSPDAENRDPAALTAKPASSTDPQPQMDGKLEREMRLTVLALEKRAKAASAAVDARKAAVAKAEKRAAAASYPSPSRQDEPAAPRQRQGARGRASGSSPAYHSGRHIELSDTEVDAVAAFPAFRHAVKSRGWGGNAEVEATESDEDAGLYGYGFEDDEGAAAGGNPHLKRIKKLLLRILQSLELPPNPLDQLVELMGGEEKVAEMTGRKGGFVRQEDNTVKYQQRRTEESRNMVNIKEKESFMRGDKLIAIISEAASVGISLQADRRVKNQRRRCHLTLELPWSADKAIQQFGRSHRSNQASAPLYRILVTTCGGEHRFASSAAKRLQSLGALLKGDRRALGAGADLKEFDIDNKYGLLAVQRCLKDINGETAVMEGVKVPSLPAAMHDPNGGDADLQFFDYMRMSLCGVGILNRRARRGLNMDYVIEPKATEKVSFFLNRLMALPNFDQEMLFSLFSSTLDALIQVAKSKRTYDTGIQNMNASYTGVKVLKREIIYTEPTTGGHALATQLAADRGLSWEGALERYQEEVERLRDLGQDPAQSASGFYVDGIRKDQGRTGHPNVALALEVKKGERHATRQLSMFRPNNHLGSLFTEMGVLATYEKVSEAVAKRHWTFWFNHLEKGCIHGHICSRKARGDVCYYGTRILQNFILSGAVLPLLSRVSHTVETSIHGRAADTDGNKKKPPPRVIKVTLDNGEVLVGMNLLREDMALLKKSLIDKPINGPSPAVPAP</sequence>
<dbReference type="InterPro" id="IPR001965">
    <property type="entry name" value="Znf_PHD"/>
</dbReference>
<comment type="similarity">
    <text evidence="1">Belongs to the SBNO family.</text>
</comment>
<dbReference type="GO" id="GO:0031490">
    <property type="term" value="F:chromatin DNA binding"/>
    <property type="evidence" value="ECO:0007669"/>
    <property type="project" value="TreeGrafter"/>
</dbReference>
<feature type="region of interest" description="Disordered" evidence="7">
    <location>
        <begin position="458"/>
        <end position="516"/>
    </location>
</feature>
<keyword evidence="3 5" id="KW-0863">Zinc-finger</keyword>
<gene>
    <name evidence="9" type="ORF">WJX84_000197</name>
</gene>
<dbReference type="InterPro" id="IPR019787">
    <property type="entry name" value="Znf_PHD-finger"/>
</dbReference>
<feature type="compositionally biased region" description="Polar residues" evidence="7">
    <location>
        <begin position="701"/>
        <end position="713"/>
    </location>
</feature>
<feature type="region of interest" description="Disordered" evidence="7">
    <location>
        <begin position="620"/>
        <end position="755"/>
    </location>
</feature>
<dbReference type="InterPro" id="IPR057332">
    <property type="entry name" value="SBNO_a/b_dom"/>
</dbReference>
<dbReference type="Pfam" id="PF13871">
    <property type="entry name" value="Helicase_C_4"/>
    <property type="match status" value="1"/>
</dbReference>
<dbReference type="GO" id="GO:0006355">
    <property type="term" value="P:regulation of DNA-templated transcription"/>
    <property type="evidence" value="ECO:0007669"/>
    <property type="project" value="InterPro"/>
</dbReference>
<proteinExistence type="inferred from homology"/>
<dbReference type="Gene3D" id="3.30.40.10">
    <property type="entry name" value="Zinc/RING finger domain, C3HC4 (zinc finger)"/>
    <property type="match status" value="1"/>
</dbReference>
<feature type="compositionally biased region" description="Polar residues" evidence="7">
    <location>
        <begin position="27"/>
        <end position="37"/>
    </location>
</feature>
<keyword evidence="10" id="KW-1185">Reference proteome</keyword>
<name>A0AAW1T7P7_9CHLO</name>
<accession>A0AAW1T7P7</accession>
<dbReference type="PANTHER" id="PTHR12706">
    <property type="entry name" value="STRAWBERRY NOTCH-RELATED"/>
    <property type="match status" value="1"/>
</dbReference>
<dbReference type="InterPro" id="IPR013083">
    <property type="entry name" value="Znf_RING/FYVE/PHD"/>
</dbReference>
<dbReference type="PANTHER" id="PTHR12706:SF30">
    <property type="entry name" value="PROTEIN STRAWBERRY NOTCH-RELATED"/>
    <property type="match status" value="1"/>
</dbReference>
<dbReference type="PROSITE" id="PS50016">
    <property type="entry name" value="ZF_PHD_2"/>
    <property type="match status" value="1"/>
</dbReference>
<organism evidence="9 10">
    <name type="scientific">Apatococcus fuscideae</name>
    <dbReference type="NCBI Taxonomy" id="2026836"/>
    <lineage>
        <taxon>Eukaryota</taxon>
        <taxon>Viridiplantae</taxon>
        <taxon>Chlorophyta</taxon>
        <taxon>core chlorophytes</taxon>
        <taxon>Trebouxiophyceae</taxon>
        <taxon>Chlorellales</taxon>
        <taxon>Chlorellaceae</taxon>
        <taxon>Apatococcus</taxon>
    </lineage>
</organism>
<evidence type="ECO:0000256" key="5">
    <source>
        <dbReference type="PROSITE-ProRule" id="PRU00146"/>
    </source>
</evidence>
<evidence type="ECO:0000313" key="10">
    <source>
        <dbReference type="Proteomes" id="UP001485043"/>
    </source>
</evidence>
<dbReference type="EMBL" id="JALJOV010000328">
    <property type="protein sequence ID" value="KAK9864647.1"/>
    <property type="molecule type" value="Genomic_DNA"/>
</dbReference>
<dbReference type="SMART" id="SM00249">
    <property type="entry name" value="PHD"/>
    <property type="match status" value="1"/>
</dbReference>
<dbReference type="InterPro" id="IPR039187">
    <property type="entry name" value="SNO_AAA"/>
</dbReference>
<evidence type="ECO:0000256" key="1">
    <source>
        <dbReference type="ARBA" id="ARBA00006992"/>
    </source>
</evidence>
<dbReference type="Proteomes" id="UP001485043">
    <property type="component" value="Unassembled WGS sequence"/>
</dbReference>
<feature type="coiled-coil region" evidence="6">
    <location>
        <begin position="543"/>
        <end position="602"/>
    </location>
</feature>
<evidence type="ECO:0000256" key="2">
    <source>
        <dbReference type="ARBA" id="ARBA00022723"/>
    </source>
</evidence>
<evidence type="ECO:0000313" key="9">
    <source>
        <dbReference type="EMBL" id="KAK9864647.1"/>
    </source>
</evidence>
<dbReference type="GO" id="GO:0005634">
    <property type="term" value="C:nucleus"/>
    <property type="evidence" value="ECO:0007669"/>
    <property type="project" value="TreeGrafter"/>
</dbReference>
<feature type="region of interest" description="Disordered" evidence="7">
    <location>
        <begin position="18"/>
        <end position="62"/>
    </location>
</feature>
<dbReference type="GO" id="GO:0042393">
    <property type="term" value="F:histone binding"/>
    <property type="evidence" value="ECO:0007669"/>
    <property type="project" value="TreeGrafter"/>
</dbReference>
<dbReference type="Pfam" id="PF25373">
    <property type="entry name" value="SBNO"/>
    <property type="match status" value="1"/>
</dbReference>
<feature type="region of interest" description="Disordered" evidence="7">
    <location>
        <begin position="877"/>
        <end position="926"/>
    </location>
</feature>
<keyword evidence="2" id="KW-0479">Metal-binding</keyword>
<dbReference type="Pfam" id="PF00628">
    <property type="entry name" value="PHD"/>
    <property type="match status" value="1"/>
</dbReference>
<dbReference type="GO" id="GO:0008270">
    <property type="term" value="F:zinc ion binding"/>
    <property type="evidence" value="ECO:0007669"/>
    <property type="project" value="UniProtKB-KW"/>
</dbReference>
<feature type="compositionally biased region" description="Low complexity" evidence="7">
    <location>
        <begin position="486"/>
        <end position="498"/>
    </location>
</feature>
<feature type="domain" description="PHD-type" evidence="8">
    <location>
        <begin position="791"/>
        <end position="843"/>
    </location>
</feature>
<dbReference type="SUPFAM" id="SSF52540">
    <property type="entry name" value="P-loop containing nucleoside triphosphate hydrolases"/>
    <property type="match status" value="2"/>
</dbReference>
<dbReference type="CDD" id="cd15545">
    <property type="entry name" value="PHD_BAZ2A_like"/>
    <property type="match status" value="1"/>
</dbReference>
<feature type="compositionally biased region" description="Acidic residues" evidence="7">
    <location>
        <begin position="45"/>
        <end position="62"/>
    </location>
</feature>
<keyword evidence="6" id="KW-0175">Coiled coil</keyword>
<evidence type="ECO:0000256" key="6">
    <source>
        <dbReference type="SAM" id="Coils"/>
    </source>
</evidence>
<protein>
    <recommendedName>
        <fullName evidence="8">PHD-type domain-containing protein</fullName>
    </recommendedName>
</protein>
<evidence type="ECO:0000256" key="7">
    <source>
        <dbReference type="SAM" id="MobiDB-lite"/>
    </source>
</evidence>
<evidence type="ECO:0000256" key="3">
    <source>
        <dbReference type="ARBA" id="ARBA00022771"/>
    </source>
</evidence>
<dbReference type="InterPro" id="IPR026741">
    <property type="entry name" value="SNO"/>
</dbReference>
<feature type="region of interest" description="Disordered" evidence="7">
    <location>
        <begin position="961"/>
        <end position="998"/>
    </location>
</feature>
<feature type="compositionally biased region" description="Acidic residues" evidence="7">
    <location>
        <begin position="683"/>
        <end position="695"/>
    </location>
</feature>